<comment type="pathway">
    <text evidence="2 15">Cofactor biosynthesis; FAD biosynthesis; FAD from FMN: step 1/1.</text>
</comment>
<evidence type="ECO:0000256" key="13">
    <source>
        <dbReference type="ARBA" id="ARBA00047880"/>
    </source>
</evidence>
<gene>
    <name evidence="17" type="ORF">BFP71_16330</name>
</gene>
<dbReference type="EMBL" id="MDGQ01000005">
    <property type="protein sequence ID" value="OEK04993.1"/>
    <property type="molecule type" value="Genomic_DNA"/>
</dbReference>
<dbReference type="GO" id="GO:0008531">
    <property type="term" value="F:riboflavin kinase activity"/>
    <property type="evidence" value="ECO:0007669"/>
    <property type="project" value="UniProtKB-UniRule"/>
</dbReference>
<dbReference type="InterPro" id="IPR002606">
    <property type="entry name" value="Riboflavin_kinase_bac"/>
</dbReference>
<dbReference type="PIRSF" id="PIRSF004491">
    <property type="entry name" value="FAD_Synth"/>
    <property type="match status" value="1"/>
</dbReference>
<dbReference type="InterPro" id="IPR004821">
    <property type="entry name" value="Cyt_trans-like"/>
</dbReference>
<evidence type="ECO:0000256" key="14">
    <source>
        <dbReference type="ARBA" id="ARBA00049494"/>
    </source>
</evidence>
<dbReference type="GO" id="GO:0003919">
    <property type="term" value="F:FMN adenylyltransferase activity"/>
    <property type="evidence" value="ECO:0007669"/>
    <property type="project" value="UniProtKB-UniRule"/>
</dbReference>
<dbReference type="InterPro" id="IPR023468">
    <property type="entry name" value="Riboflavin_kinase"/>
</dbReference>
<evidence type="ECO:0000256" key="2">
    <source>
        <dbReference type="ARBA" id="ARBA00004726"/>
    </source>
</evidence>
<keyword evidence="4 15" id="KW-0285">Flavoprotein</keyword>
<comment type="catalytic activity">
    <reaction evidence="14 15">
        <text>FMN + ATP + H(+) = FAD + diphosphate</text>
        <dbReference type="Rhea" id="RHEA:17237"/>
        <dbReference type="ChEBI" id="CHEBI:15378"/>
        <dbReference type="ChEBI" id="CHEBI:30616"/>
        <dbReference type="ChEBI" id="CHEBI:33019"/>
        <dbReference type="ChEBI" id="CHEBI:57692"/>
        <dbReference type="ChEBI" id="CHEBI:58210"/>
        <dbReference type="EC" id="2.7.7.2"/>
    </reaction>
</comment>
<dbReference type="UniPathway" id="UPA00277">
    <property type="reaction ID" value="UER00407"/>
</dbReference>
<evidence type="ECO:0000256" key="12">
    <source>
        <dbReference type="ARBA" id="ARBA00023268"/>
    </source>
</evidence>
<evidence type="ECO:0000256" key="10">
    <source>
        <dbReference type="ARBA" id="ARBA00022827"/>
    </source>
</evidence>
<dbReference type="FunFam" id="2.40.30.30:FF:000003">
    <property type="entry name" value="Riboflavin biosynthesis protein"/>
    <property type="match status" value="1"/>
</dbReference>
<dbReference type="RefSeq" id="WP_069836497.1">
    <property type="nucleotide sequence ID" value="NZ_MDGQ01000005.1"/>
</dbReference>
<dbReference type="PANTHER" id="PTHR22749:SF6">
    <property type="entry name" value="RIBOFLAVIN KINASE"/>
    <property type="match status" value="1"/>
</dbReference>
<evidence type="ECO:0000256" key="6">
    <source>
        <dbReference type="ARBA" id="ARBA00022679"/>
    </source>
</evidence>
<dbReference type="NCBIfam" id="NF004162">
    <property type="entry name" value="PRK05627.1-5"/>
    <property type="match status" value="1"/>
</dbReference>
<dbReference type="InterPro" id="IPR014729">
    <property type="entry name" value="Rossmann-like_a/b/a_fold"/>
</dbReference>
<dbReference type="GO" id="GO:0009398">
    <property type="term" value="P:FMN biosynthetic process"/>
    <property type="evidence" value="ECO:0007669"/>
    <property type="project" value="UniProtKB-UniRule"/>
</dbReference>
<dbReference type="GO" id="GO:0006747">
    <property type="term" value="P:FAD biosynthetic process"/>
    <property type="evidence" value="ECO:0007669"/>
    <property type="project" value="UniProtKB-UniRule"/>
</dbReference>
<name>A0A1E5T0T2_9BACT</name>
<dbReference type="Pfam" id="PF06574">
    <property type="entry name" value="FAD_syn"/>
    <property type="match status" value="1"/>
</dbReference>
<keyword evidence="5 15" id="KW-0288">FMN</keyword>
<dbReference type="EC" id="2.7.7.2" evidence="15"/>
<dbReference type="InterPro" id="IPR023465">
    <property type="entry name" value="Riboflavin_kinase_dom_sf"/>
</dbReference>
<keyword evidence="11 15" id="KW-0067">ATP-binding</keyword>
<accession>A0A1E5T0T2</accession>
<dbReference type="EC" id="2.7.1.26" evidence="15"/>
<evidence type="ECO:0000256" key="1">
    <source>
        <dbReference type="ARBA" id="ARBA00002121"/>
    </source>
</evidence>
<dbReference type="GO" id="GO:0009231">
    <property type="term" value="P:riboflavin biosynthetic process"/>
    <property type="evidence" value="ECO:0007669"/>
    <property type="project" value="InterPro"/>
</dbReference>
<protein>
    <recommendedName>
        <fullName evidence="15">Riboflavin biosynthesis protein</fullName>
    </recommendedName>
    <domain>
        <recommendedName>
            <fullName evidence="15">Riboflavin kinase</fullName>
            <ecNumber evidence="15">2.7.1.26</ecNumber>
        </recommendedName>
        <alternativeName>
            <fullName evidence="15">Flavokinase</fullName>
        </alternativeName>
    </domain>
    <domain>
        <recommendedName>
            <fullName evidence="15">FMN adenylyltransferase</fullName>
            <ecNumber evidence="15">2.7.7.2</ecNumber>
        </recommendedName>
        <alternativeName>
            <fullName evidence="15">FAD pyrophosphorylase</fullName>
        </alternativeName>
        <alternativeName>
            <fullName evidence="15">FAD synthase</fullName>
        </alternativeName>
    </domain>
</protein>
<comment type="similarity">
    <text evidence="15">Belongs to the ribF family.</text>
</comment>
<evidence type="ECO:0000256" key="3">
    <source>
        <dbReference type="ARBA" id="ARBA00005201"/>
    </source>
</evidence>
<dbReference type="CDD" id="cd02064">
    <property type="entry name" value="FAD_synthetase_N"/>
    <property type="match status" value="1"/>
</dbReference>
<dbReference type="InterPro" id="IPR015865">
    <property type="entry name" value="Riboflavin_kinase_bac/euk"/>
</dbReference>
<dbReference type="SUPFAM" id="SSF52374">
    <property type="entry name" value="Nucleotidylyl transferase"/>
    <property type="match status" value="1"/>
</dbReference>
<dbReference type="FunFam" id="3.40.50.620:FF:000021">
    <property type="entry name" value="Riboflavin biosynthesis protein"/>
    <property type="match status" value="1"/>
</dbReference>
<keyword evidence="18" id="KW-1185">Reference proteome</keyword>
<dbReference type="Gene3D" id="2.40.30.30">
    <property type="entry name" value="Riboflavin kinase-like"/>
    <property type="match status" value="1"/>
</dbReference>
<dbReference type="STRING" id="1563681.BFP71_16330"/>
<comment type="pathway">
    <text evidence="3 15">Cofactor biosynthesis; FMN biosynthesis; FMN from riboflavin (ATP route): step 1/1.</text>
</comment>
<dbReference type="InterPro" id="IPR015864">
    <property type="entry name" value="FAD_synthase"/>
</dbReference>
<evidence type="ECO:0000256" key="11">
    <source>
        <dbReference type="ARBA" id="ARBA00022840"/>
    </source>
</evidence>
<feature type="domain" description="Riboflavin kinase" evidence="16">
    <location>
        <begin position="183"/>
        <end position="308"/>
    </location>
</feature>
<organism evidence="17 18">
    <name type="scientific">Roseivirga misakiensis</name>
    <dbReference type="NCBI Taxonomy" id="1563681"/>
    <lineage>
        <taxon>Bacteria</taxon>
        <taxon>Pseudomonadati</taxon>
        <taxon>Bacteroidota</taxon>
        <taxon>Cytophagia</taxon>
        <taxon>Cytophagales</taxon>
        <taxon>Roseivirgaceae</taxon>
        <taxon>Roseivirga</taxon>
    </lineage>
</organism>
<evidence type="ECO:0000256" key="8">
    <source>
        <dbReference type="ARBA" id="ARBA00022741"/>
    </source>
</evidence>
<sequence length="310" mass="35236">MKIHLGTETIHEIKNSVVTAGTFDGVHKGHQQILSRLREVADKVNGQTVLITYWPHPRLVLNPHDNSLLLLSTFPEKANLLEQYGVDHLVKIPFTAEFSQMAPEEYIKVILSERVKTHRMIIGYDHRFGKDRSGGLEELKAFAPKYDFEVEEIPRHDIDEIGISSTKIRKALESGDVATANKYLGRSYSIAGKVVHGQKKGRSIGFPTANIVVKENYKLIPADGIYAVKVCNKYKKFDGMLNIGHRPTVGGENKTIEVNIFDFNEDIYDTEISIEFIDHIRNEVKFESLEALKHQLEEDEKAVRSRLSKR</sequence>
<evidence type="ECO:0000313" key="17">
    <source>
        <dbReference type="EMBL" id="OEK04993.1"/>
    </source>
</evidence>
<dbReference type="NCBIfam" id="NF004160">
    <property type="entry name" value="PRK05627.1-3"/>
    <property type="match status" value="1"/>
</dbReference>
<dbReference type="UniPathway" id="UPA00276">
    <property type="reaction ID" value="UER00406"/>
</dbReference>
<evidence type="ECO:0000256" key="7">
    <source>
        <dbReference type="ARBA" id="ARBA00022695"/>
    </source>
</evidence>
<dbReference type="AlphaFoldDB" id="A0A1E5T0T2"/>
<dbReference type="SMART" id="SM00904">
    <property type="entry name" value="Flavokinase"/>
    <property type="match status" value="1"/>
</dbReference>
<dbReference type="NCBIfam" id="TIGR00125">
    <property type="entry name" value="cyt_tran_rel"/>
    <property type="match status" value="1"/>
</dbReference>
<dbReference type="Pfam" id="PF01687">
    <property type="entry name" value="Flavokinase"/>
    <property type="match status" value="1"/>
</dbReference>
<dbReference type="Proteomes" id="UP000095552">
    <property type="component" value="Unassembled WGS sequence"/>
</dbReference>
<dbReference type="OrthoDB" id="9803667at2"/>
<dbReference type="SUPFAM" id="SSF82114">
    <property type="entry name" value="Riboflavin kinase-like"/>
    <property type="match status" value="1"/>
</dbReference>
<evidence type="ECO:0000256" key="9">
    <source>
        <dbReference type="ARBA" id="ARBA00022777"/>
    </source>
</evidence>
<dbReference type="Gene3D" id="3.40.50.620">
    <property type="entry name" value="HUPs"/>
    <property type="match status" value="1"/>
</dbReference>
<evidence type="ECO:0000256" key="5">
    <source>
        <dbReference type="ARBA" id="ARBA00022643"/>
    </source>
</evidence>
<reference evidence="17 18" key="1">
    <citation type="submission" date="2016-08" db="EMBL/GenBank/DDBJ databases">
        <title>Draft genome of Fabibacter sp. strain SK-8.</title>
        <authorList>
            <person name="Wong S.-K."/>
            <person name="Hamasaki K."/>
            <person name="Yoshizawa S."/>
        </authorList>
    </citation>
    <scope>NUCLEOTIDE SEQUENCE [LARGE SCALE GENOMIC DNA]</scope>
    <source>
        <strain evidence="17 18">SK-8</strain>
    </source>
</reference>
<proteinExistence type="inferred from homology"/>
<evidence type="ECO:0000259" key="16">
    <source>
        <dbReference type="SMART" id="SM00904"/>
    </source>
</evidence>
<keyword evidence="7 15" id="KW-0548">Nucleotidyltransferase</keyword>
<comment type="function">
    <text evidence="1">Catalyzes the phosphorylation of riboflavin to FMN followed by the adenylation of FMN to FAD.</text>
</comment>
<dbReference type="PANTHER" id="PTHR22749">
    <property type="entry name" value="RIBOFLAVIN KINASE/FMN ADENYLYLTRANSFERASE"/>
    <property type="match status" value="1"/>
</dbReference>
<keyword evidence="10 15" id="KW-0274">FAD</keyword>
<dbReference type="GO" id="GO:0005524">
    <property type="term" value="F:ATP binding"/>
    <property type="evidence" value="ECO:0007669"/>
    <property type="project" value="UniProtKB-UniRule"/>
</dbReference>
<evidence type="ECO:0000256" key="15">
    <source>
        <dbReference type="PIRNR" id="PIRNR004491"/>
    </source>
</evidence>
<keyword evidence="6 15" id="KW-0808">Transferase</keyword>
<comment type="caution">
    <text evidence="17">The sequence shown here is derived from an EMBL/GenBank/DDBJ whole genome shotgun (WGS) entry which is preliminary data.</text>
</comment>
<comment type="catalytic activity">
    <reaction evidence="13 15">
        <text>riboflavin + ATP = FMN + ADP + H(+)</text>
        <dbReference type="Rhea" id="RHEA:14357"/>
        <dbReference type="ChEBI" id="CHEBI:15378"/>
        <dbReference type="ChEBI" id="CHEBI:30616"/>
        <dbReference type="ChEBI" id="CHEBI:57986"/>
        <dbReference type="ChEBI" id="CHEBI:58210"/>
        <dbReference type="ChEBI" id="CHEBI:456216"/>
        <dbReference type="EC" id="2.7.1.26"/>
    </reaction>
</comment>
<keyword evidence="8 15" id="KW-0547">Nucleotide-binding</keyword>
<evidence type="ECO:0000313" key="18">
    <source>
        <dbReference type="Proteomes" id="UP000095552"/>
    </source>
</evidence>
<evidence type="ECO:0000256" key="4">
    <source>
        <dbReference type="ARBA" id="ARBA00022630"/>
    </source>
</evidence>
<keyword evidence="9 15" id="KW-0418">Kinase</keyword>
<dbReference type="NCBIfam" id="TIGR00083">
    <property type="entry name" value="ribF"/>
    <property type="match status" value="1"/>
</dbReference>
<keyword evidence="12" id="KW-0511">Multifunctional enzyme</keyword>